<name>A0A820GI20_9BILA</name>
<organism evidence="1 2">
    <name type="scientific">Rotaria sordida</name>
    <dbReference type="NCBI Taxonomy" id="392033"/>
    <lineage>
        <taxon>Eukaryota</taxon>
        <taxon>Metazoa</taxon>
        <taxon>Spiralia</taxon>
        <taxon>Gnathifera</taxon>
        <taxon>Rotifera</taxon>
        <taxon>Eurotatoria</taxon>
        <taxon>Bdelloidea</taxon>
        <taxon>Philodinida</taxon>
        <taxon>Philodinidae</taxon>
        <taxon>Rotaria</taxon>
    </lineage>
</organism>
<evidence type="ECO:0000313" key="2">
    <source>
        <dbReference type="Proteomes" id="UP000663836"/>
    </source>
</evidence>
<gene>
    <name evidence="1" type="ORF">JBS370_LOCUS39707</name>
</gene>
<feature type="non-terminal residue" evidence="1">
    <location>
        <position position="1"/>
    </location>
</feature>
<evidence type="ECO:0000313" key="1">
    <source>
        <dbReference type="EMBL" id="CAF4279557.1"/>
    </source>
</evidence>
<protein>
    <submittedName>
        <fullName evidence="1">Uncharacterized protein</fullName>
    </submittedName>
</protein>
<dbReference type="AlphaFoldDB" id="A0A820GI20"/>
<reference evidence="1" key="1">
    <citation type="submission" date="2021-02" db="EMBL/GenBank/DDBJ databases">
        <authorList>
            <person name="Nowell W R."/>
        </authorList>
    </citation>
    <scope>NUCLEOTIDE SEQUENCE</scope>
</reference>
<sequence>LRIMVGRVSAPIPSMDEDLRPHFKDYLLSRRFNKQTFQLDLSNL</sequence>
<dbReference type="Proteomes" id="UP000663836">
    <property type="component" value="Unassembled WGS sequence"/>
</dbReference>
<comment type="caution">
    <text evidence="1">The sequence shown here is derived from an EMBL/GenBank/DDBJ whole genome shotgun (WGS) entry which is preliminary data.</text>
</comment>
<accession>A0A820GI20</accession>
<dbReference type="EMBL" id="CAJOBD010029606">
    <property type="protein sequence ID" value="CAF4279557.1"/>
    <property type="molecule type" value="Genomic_DNA"/>
</dbReference>
<feature type="non-terminal residue" evidence="1">
    <location>
        <position position="44"/>
    </location>
</feature>
<proteinExistence type="predicted"/>